<keyword evidence="2" id="KW-0001">2Fe-2S</keyword>
<dbReference type="InterPro" id="IPR043578">
    <property type="entry name" value="GltB_archl_type"/>
</dbReference>
<dbReference type="InterPro" id="IPR002932">
    <property type="entry name" value="Glu_synthdom"/>
</dbReference>
<dbReference type="InterPro" id="IPR024188">
    <property type="entry name" value="GltB"/>
</dbReference>
<evidence type="ECO:0000256" key="4">
    <source>
        <dbReference type="ARBA" id="ARBA00023002"/>
    </source>
</evidence>
<accession>A0A1H7N7B8</accession>
<dbReference type="Proteomes" id="UP000199256">
    <property type="component" value="Unassembled WGS sequence"/>
</dbReference>
<gene>
    <name evidence="10" type="ORF">SAMN05444515_11122</name>
</gene>
<dbReference type="STRING" id="1396821.SAMN05444515_11122"/>
<dbReference type="CDD" id="cd02808">
    <property type="entry name" value="GltS_FMN"/>
    <property type="match status" value="1"/>
</dbReference>
<dbReference type="Pfam" id="PF09360">
    <property type="entry name" value="zf-CDGSH"/>
    <property type="match status" value="1"/>
</dbReference>
<dbReference type="PIRSF" id="PIRSF006429">
    <property type="entry name" value="GOGAT_lg_2"/>
    <property type="match status" value="1"/>
</dbReference>
<keyword evidence="11" id="KW-1185">Reference proteome</keyword>
<sequence>MEWNHAQILSSLLGGEMTKPIVAAVKPAGVPLEKDKEYYFCRCGRSSDQPFCDGSHQGTGIEPIAFKPRKDGKNWLCMCKQSGDLPYCDGTHAQVPESAVGEELDGVSDDADEAGDDAAPAPRNSETEPHVEFIHALARGGLEEVGAMGPTVAMGVPRDRTPSWDDIQILTAQFARRPLAGEADVDSALVIGPEARRPLRLEMPLLVTDMSFGALSREAKIALARGAEQAGTGICSGEGGMLPEEQAENSRYLFELGPARYGYSEDILDKVQAFHFKGGQGAKTGVGGLLPGAKISEEIAKVRGIKAGQDAMSPPVIPDLETPADFRRFADSVRERTGGIPVGFKLSANHIEQDLAFALEAGADYVILDGRGGGTGAAPALLRDHISVPTIPALARARRYLDLRGASGRVTLIITGGLRTPTDFVKALALGADGIALGNSAIQAVGCVGARICHTNRCPTGVATQDPELRKRLDPDAGSAGLVRFLGASLQLMQVLTRATGRSCLADLDRDDLITFNRDLVELAHVPYAGEPSRG</sequence>
<evidence type="ECO:0000256" key="3">
    <source>
        <dbReference type="ARBA" id="ARBA00022723"/>
    </source>
</evidence>
<dbReference type="InterPro" id="IPR013785">
    <property type="entry name" value="Aldolase_TIM"/>
</dbReference>
<reference evidence="11" key="1">
    <citation type="submission" date="2016-10" db="EMBL/GenBank/DDBJ databases">
        <authorList>
            <person name="Varghese N."/>
            <person name="Submissions S."/>
        </authorList>
    </citation>
    <scope>NUCLEOTIDE SEQUENCE [LARGE SCALE GENOMIC DNA]</scope>
    <source>
        <strain evidence="11">DSM 241</strain>
    </source>
</reference>
<dbReference type="InterPro" id="IPR018967">
    <property type="entry name" value="FeS-contain_CDGSH-typ"/>
</dbReference>
<name>A0A1H7N7B8_9GAMM</name>
<comment type="similarity">
    <text evidence="1 7">Belongs to the glutamate synthase family.</text>
</comment>
<keyword evidence="4" id="KW-0560">Oxidoreductase</keyword>
<feature type="compositionally biased region" description="Acidic residues" evidence="8">
    <location>
        <begin position="101"/>
        <end position="116"/>
    </location>
</feature>
<evidence type="ECO:0000256" key="1">
    <source>
        <dbReference type="ARBA" id="ARBA00009716"/>
    </source>
</evidence>
<feature type="region of interest" description="Disordered" evidence="8">
    <location>
        <begin position="101"/>
        <end position="128"/>
    </location>
</feature>
<protein>
    <submittedName>
        <fullName evidence="10">Glutamate synthase domain-containing protein 2</fullName>
    </submittedName>
</protein>
<keyword evidence="3" id="KW-0479">Metal-binding</keyword>
<dbReference type="SMART" id="SM00704">
    <property type="entry name" value="ZnF_CDGSH"/>
    <property type="match status" value="2"/>
</dbReference>
<dbReference type="EMBL" id="FOAA01000011">
    <property type="protein sequence ID" value="SEL18865.1"/>
    <property type="molecule type" value="Genomic_DNA"/>
</dbReference>
<proteinExistence type="inferred from homology"/>
<dbReference type="PANTHER" id="PTHR43819:SF1">
    <property type="entry name" value="ARCHAEAL-TYPE GLUTAMATE SYNTHASE [NADPH]"/>
    <property type="match status" value="1"/>
</dbReference>
<feature type="domain" description="Iron-binding zinc finger CDGSH type" evidence="9">
    <location>
        <begin position="27"/>
        <end position="62"/>
    </location>
</feature>
<keyword evidence="5" id="KW-0408">Iron</keyword>
<dbReference type="GO" id="GO:0005737">
    <property type="term" value="C:cytoplasm"/>
    <property type="evidence" value="ECO:0007669"/>
    <property type="project" value="UniProtKB-ARBA"/>
</dbReference>
<evidence type="ECO:0000256" key="2">
    <source>
        <dbReference type="ARBA" id="ARBA00022714"/>
    </source>
</evidence>
<dbReference type="SUPFAM" id="SSF51395">
    <property type="entry name" value="FMN-linked oxidoreductases"/>
    <property type="match status" value="1"/>
</dbReference>
<dbReference type="Pfam" id="PF01645">
    <property type="entry name" value="Glu_synthase"/>
    <property type="match status" value="1"/>
</dbReference>
<organism evidence="10 11">
    <name type="scientific">Ectothiorhodospira marina</name>
    <dbReference type="NCBI Taxonomy" id="1396821"/>
    <lineage>
        <taxon>Bacteria</taxon>
        <taxon>Pseudomonadati</taxon>
        <taxon>Pseudomonadota</taxon>
        <taxon>Gammaproteobacteria</taxon>
        <taxon>Chromatiales</taxon>
        <taxon>Ectothiorhodospiraceae</taxon>
        <taxon>Ectothiorhodospira</taxon>
    </lineage>
</organism>
<evidence type="ECO:0000256" key="8">
    <source>
        <dbReference type="SAM" id="MobiDB-lite"/>
    </source>
</evidence>
<evidence type="ECO:0000313" key="10">
    <source>
        <dbReference type="EMBL" id="SEL18865.1"/>
    </source>
</evidence>
<keyword evidence="6" id="KW-0411">Iron-sulfur</keyword>
<dbReference type="GO" id="GO:0006537">
    <property type="term" value="P:glutamate biosynthetic process"/>
    <property type="evidence" value="ECO:0007669"/>
    <property type="project" value="InterPro"/>
</dbReference>
<evidence type="ECO:0000313" key="11">
    <source>
        <dbReference type="Proteomes" id="UP000199256"/>
    </source>
</evidence>
<dbReference type="PIRSF" id="PIRSF500061">
    <property type="entry name" value="GOGAT_lg2_archl"/>
    <property type="match status" value="1"/>
</dbReference>
<dbReference type="AlphaFoldDB" id="A0A1H7N7B8"/>
<feature type="domain" description="Iron-binding zinc finger CDGSH type" evidence="9">
    <location>
        <begin position="63"/>
        <end position="98"/>
    </location>
</feature>
<dbReference type="Gene3D" id="3.40.5.90">
    <property type="entry name" value="CDGSH iron-sulfur domain, mitoNEET-type"/>
    <property type="match status" value="2"/>
</dbReference>
<evidence type="ECO:0000256" key="5">
    <source>
        <dbReference type="ARBA" id="ARBA00023004"/>
    </source>
</evidence>
<evidence type="ECO:0000256" key="6">
    <source>
        <dbReference type="ARBA" id="ARBA00023014"/>
    </source>
</evidence>
<dbReference type="GO" id="GO:0046872">
    <property type="term" value="F:metal ion binding"/>
    <property type="evidence" value="ECO:0007669"/>
    <property type="project" value="UniProtKB-KW"/>
</dbReference>
<evidence type="ECO:0000256" key="7">
    <source>
        <dbReference type="PIRNR" id="PIRNR006429"/>
    </source>
</evidence>
<dbReference type="PANTHER" id="PTHR43819">
    <property type="entry name" value="ARCHAEAL-TYPE GLUTAMATE SYNTHASE [NADPH]"/>
    <property type="match status" value="1"/>
</dbReference>
<dbReference type="Gene3D" id="3.20.20.70">
    <property type="entry name" value="Aldolase class I"/>
    <property type="match status" value="1"/>
</dbReference>
<dbReference type="GO" id="GO:0015930">
    <property type="term" value="F:glutamate synthase activity"/>
    <property type="evidence" value="ECO:0007669"/>
    <property type="project" value="InterPro"/>
</dbReference>
<dbReference type="GO" id="GO:0051537">
    <property type="term" value="F:2 iron, 2 sulfur cluster binding"/>
    <property type="evidence" value="ECO:0007669"/>
    <property type="project" value="UniProtKB-KW"/>
</dbReference>
<dbReference type="InterPro" id="IPR042216">
    <property type="entry name" value="MitoNEET_CISD"/>
</dbReference>
<evidence type="ECO:0000259" key="9">
    <source>
        <dbReference type="SMART" id="SM00704"/>
    </source>
</evidence>